<gene>
    <name evidence="1" type="ordered locus">Mefer_1402</name>
</gene>
<dbReference type="KEGG" id="mfe:Mefer_1402"/>
<dbReference type="Proteomes" id="UP000001495">
    <property type="component" value="Chromosome"/>
</dbReference>
<protein>
    <submittedName>
        <fullName evidence="1">Uncharacterized protein</fullName>
    </submittedName>
</protein>
<evidence type="ECO:0000313" key="2">
    <source>
        <dbReference type="Proteomes" id="UP000001495"/>
    </source>
</evidence>
<organism evidence="1 2">
    <name type="scientific">Methanocaldococcus fervens (strain DSM 4213 / JCM 15782 / AG86)</name>
    <name type="common">Methanococcus fervens</name>
    <dbReference type="NCBI Taxonomy" id="573064"/>
    <lineage>
        <taxon>Archaea</taxon>
        <taxon>Methanobacteriati</taxon>
        <taxon>Methanobacteriota</taxon>
        <taxon>Methanomada group</taxon>
        <taxon>Methanococci</taxon>
        <taxon>Methanococcales</taxon>
        <taxon>Methanocaldococcaceae</taxon>
        <taxon>Methanocaldococcus</taxon>
    </lineage>
</organism>
<dbReference type="RefSeq" id="WP_015791942.1">
    <property type="nucleotide sequence ID" value="NC_013156.1"/>
</dbReference>
<sequence>MKNDEIEKIINDLEVINNNLKSEGIKIIMAQNRIKPHIHNEEMMNKILNSIKDNKLYNLVLIALEMLKKV</sequence>
<dbReference type="EMBL" id="CP001696">
    <property type="protein sequence ID" value="ACV25209.1"/>
    <property type="molecule type" value="Genomic_DNA"/>
</dbReference>
<reference evidence="1" key="1">
    <citation type="submission" date="2009-08" db="EMBL/GenBank/DDBJ databases">
        <title>Complete sequence of chromosome of Methanocaldococcus fervens AG86.</title>
        <authorList>
            <consortium name="US DOE Joint Genome Institute"/>
            <person name="Lucas S."/>
            <person name="Copeland A."/>
            <person name="Lapidus A."/>
            <person name="Glavina del Rio T."/>
            <person name="Tice H."/>
            <person name="Bruce D."/>
            <person name="Goodwin L."/>
            <person name="Pitluck S."/>
            <person name="Chertkov O."/>
            <person name="Detter J.C."/>
            <person name="Han C."/>
            <person name="Tapia R."/>
            <person name="Larimer F."/>
            <person name="Land M."/>
            <person name="Hauser L."/>
            <person name="Kyrpides N."/>
            <person name="Ovchinnikova G."/>
            <person name="Lupa-Sieprawska M."/>
            <person name="Whitman W.B."/>
        </authorList>
    </citation>
    <scope>NUCLEOTIDE SEQUENCE [LARGE SCALE GENOMIC DNA]</scope>
    <source>
        <strain evidence="1">AG86</strain>
    </source>
</reference>
<proteinExistence type="predicted"/>
<dbReference type="OrthoDB" id="378577at2157"/>
<name>C7P9H7_METFA</name>
<accession>C7P9H7</accession>
<dbReference type="GeneID" id="8366107"/>
<evidence type="ECO:0000313" key="1">
    <source>
        <dbReference type="EMBL" id="ACV25209.1"/>
    </source>
</evidence>
<dbReference type="HOGENOM" id="CLU_200898_0_0_2"/>
<keyword evidence="2" id="KW-1185">Reference proteome</keyword>
<dbReference type="eggNOG" id="arCOG09634">
    <property type="taxonomic scope" value="Archaea"/>
</dbReference>
<dbReference type="AlphaFoldDB" id="C7P9H7"/>